<comment type="caution">
    <text evidence="3">The sequence shown here is derived from an EMBL/GenBank/DDBJ whole genome shotgun (WGS) entry which is preliminary data.</text>
</comment>
<evidence type="ECO:0000256" key="1">
    <source>
        <dbReference type="SAM" id="MobiDB-lite"/>
    </source>
</evidence>
<dbReference type="PANTHER" id="PTHR12471:SF3">
    <property type="entry name" value="ATPASE, H+ TRANSPORTING, LYSOSOMAL ACCESSORY PROTEIN 1-LIKE"/>
    <property type="match status" value="1"/>
</dbReference>
<dbReference type="Proteomes" id="UP001356427">
    <property type="component" value="Unassembled WGS sequence"/>
</dbReference>
<dbReference type="EMBL" id="JAGTTL010000008">
    <property type="protein sequence ID" value="KAK6318798.1"/>
    <property type="molecule type" value="Genomic_DNA"/>
</dbReference>
<sequence>MVQPVNDGSMGGDGLAAQSHSAASDGESSSLAAEHTLRRALQPSGWQLDPHTEPNGGYCKHRALFLTLLCAEAFGPRCTSGHQGSMCSKDKATLVLRFGDVEDLRGLAIRLQMSNTFYESAGQNWFILESVHIHYNWTHEATFNATGCLRS</sequence>
<feature type="region of interest" description="Disordered" evidence="1">
    <location>
        <begin position="1"/>
        <end position="29"/>
    </location>
</feature>
<dbReference type="GO" id="GO:0033176">
    <property type="term" value="C:proton-transporting V-type ATPase complex"/>
    <property type="evidence" value="ECO:0007669"/>
    <property type="project" value="TreeGrafter"/>
</dbReference>
<dbReference type="GO" id="GO:0030641">
    <property type="term" value="P:regulation of cellular pH"/>
    <property type="evidence" value="ECO:0007669"/>
    <property type="project" value="TreeGrafter"/>
</dbReference>
<proteinExistence type="predicted"/>
<reference evidence="3 4" key="1">
    <citation type="submission" date="2021-04" db="EMBL/GenBank/DDBJ databases">
        <authorList>
            <person name="De Guttry C."/>
            <person name="Zahm M."/>
            <person name="Klopp C."/>
            <person name="Cabau C."/>
            <person name="Louis A."/>
            <person name="Berthelot C."/>
            <person name="Parey E."/>
            <person name="Roest Crollius H."/>
            <person name="Montfort J."/>
            <person name="Robinson-Rechavi M."/>
            <person name="Bucao C."/>
            <person name="Bouchez O."/>
            <person name="Gislard M."/>
            <person name="Lluch J."/>
            <person name="Milhes M."/>
            <person name="Lampietro C."/>
            <person name="Lopez Roques C."/>
            <person name="Donnadieu C."/>
            <person name="Braasch I."/>
            <person name="Desvignes T."/>
            <person name="Postlethwait J."/>
            <person name="Bobe J."/>
            <person name="Wedekind C."/>
            <person name="Guiguen Y."/>
        </authorList>
    </citation>
    <scope>NUCLEOTIDE SEQUENCE [LARGE SCALE GENOMIC DNA]</scope>
    <source>
        <strain evidence="3">Cs_M1</strain>
        <tissue evidence="3">Blood</tissue>
    </source>
</reference>
<feature type="compositionally biased region" description="Low complexity" evidence="1">
    <location>
        <begin position="19"/>
        <end position="29"/>
    </location>
</feature>
<evidence type="ECO:0000313" key="3">
    <source>
        <dbReference type="EMBL" id="KAK6318798.1"/>
    </source>
</evidence>
<evidence type="ECO:0000259" key="2">
    <source>
        <dbReference type="Pfam" id="PF05827"/>
    </source>
</evidence>
<dbReference type="Pfam" id="PF05827">
    <property type="entry name" value="VAS1_LD"/>
    <property type="match status" value="1"/>
</dbReference>
<evidence type="ECO:0000313" key="4">
    <source>
        <dbReference type="Proteomes" id="UP001356427"/>
    </source>
</evidence>
<dbReference type="InterPro" id="IPR008388">
    <property type="entry name" value="Ac45_acc_su"/>
</dbReference>
<name>A0AAN8R136_9TELE</name>
<feature type="domain" description="V-type proton ATPase subunit S1 luminal" evidence="2">
    <location>
        <begin position="75"/>
        <end position="147"/>
    </location>
</feature>
<dbReference type="PANTHER" id="PTHR12471">
    <property type="entry name" value="VACUOLAR ATP SYNTHASE SUBUNIT S1"/>
    <property type="match status" value="1"/>
</dbReference>
<organism evidence="3 4">
    <name type="scientific">Coregonus suidteri</name>
    <dbReference type="NCBI Taxonomy" id="861788"/>
    <lineage>
        <taxon>Eukaryota</taxon>
        <taxon>Metazoa</taxon>
        <taxon>Chordata</taxon>
        <taxon>Craniata</taxon>
        <taxon>Vertebrata</taxon>
        <taxon>Euteleostomi</taxon>
        <taxon>Actinopterygii</taxon>
        <taxon>Neopterygii</taxon>
        <taxon>Teleostei</taxon>
        <taxon>Protacanthopterygii</taxon>
        <taxon>Salmoniformes</taxon>
        <taxon>Salmonidae</taxon>
        <taxon>Coregoninae</taxon>
        <taxon>Coregonus</taxon>
    </lineage>
</organism>
<dbReference type="GO" id="GO:0001671">
    <property type="term" value="F:ATPase activator activity"/>
    <property type="evidence" value="ECO:0007669"/>
    <property type="project" value="TreeGrafter"/>
</dbReference>
<dbReference type="AlphaFoldDB" id="A0AAN8R136"/>
<gene>
    <name evidence="3" type="ORF">J4Q44_G00100090</name>
</gene>
<protein>
    <recommendedName>
        <fullName evidence="2">V-type proton ATPase subunit S1 luminal domain-containing protein</fullName>
    </recommendedName>
</protein>
<accession>A0AAN8R136</accession>
<keyword evidence="4" id="KW-1185">Reference proteome</keyword>
<dbReference type="InterPro" id="IPR046755">
    <property type="entry name" value="VAS1_LD"/>
</dbReference>